<dbReference type="InterPro" id="IPR026891">
    <property type="entry name" value="Fn3-like"/>
</dbReference>
<dbReference type="InterPro" id="IPR011658">
    <property type="entry name" value="PA14_dom"/>
</dbReference>
<evidence type="ECO:0000256" key="5">
    <source>
        <dbReference type="ARBA" id="ARBA00022801"/>
    </source>
</evidence>
<dbReference type="Gene3D" id="2.60.40.10">
    <property type="entry name" value="Immunoglobulins"/>
    <property type="match status" value="1"/>
</dbReference>
<protein>
    <recommendedName>
        <fullName evidence="8">xylan 1,4-beta-xylosidase</fullName>
        <ecNumber evidence="8">3.2.1.37</ecNumber>
    </recommendedName>
</protein>
<gene>
    <name evidence="11" type="ORF">BDZ94DRAFT_1186093</name>
</gene>
<evidence type="ECO:0000256" key="4">
    <source>
        <dbReference type="ARBA" id="ARBA00022729"/>
    </source>
</evidence>
<evidence type="ECO:0000313" key="12">
    <source>
        <dbReference type="Proteomes" id="UP000807353"/>
    </source>
</evidence>
<dbReference type="InterPro" id="IPR036881">
    <property type="entry name" value="Glyco_hydro_3_C_sf"/>
</dbReference>
<dbReference type="SMART" id="SM00758">
    <property type="entry name" value="PA14"/>
    <property type="match status" value="1"/>
</dbReference>
<dbReference type="Proteomes" id="UP000807353">
    <property type="component" value="Unassembled WGS sequence"/>
</dbReference>
<name>A0A9P6CNX6_9AGAR</name>
<dbReference type="InterPro" id="IPR013783">
    <property type="entry name" value="Ig-like_fold"/>
</dbReference>
<comment type="caution">
    <text evidence="11">The sequence shown here is derived from an EMBL/GenBank/DDBJ whole genome shotgun (WGS) entry which is preliminary data.</text>
</comment>
<keyword evidence="3" id="KW-0858">Xylan degradation</keyword>
<comment type="catalytic activity">
    <reaction evidence="7">
        <text>Hydrolysis of (1-&gt;4)-beta-D-xylans, to remove successive D-xylose residues from the non-reducing termini.</text>
        <dbReference type="EC" id="3.2.1.37"/>
    </reaction>
</comment>
<dbReference type="OrthoDB" id="2123594at2759"/>
<organism evidence="11 12">
    <name type="scientific">Collybia nuda</name>
    <dbReference type="NCBI Taxonomy" id="64659"/>
    <lineage>
        <taxon>Eukaryota</taxon>
        <taxon>Fungi</taxon>
        <taxon>Dikarya</taxon>
        <taxon>Basidiomycota</taxon>
        <taxon>Agaricomycotina</taxon>
        <taxon>Agaricomycetes</taxon>
        <taxon>Agaricomycetidae</taxon>
        <taxon>Agaricales</taxon>
        <taxon>Tricholomatineae</taxon>
        <taxon>Clitocybaceae</taxon>
        <taxon>Collybia</taxon>
    </lineage>
</organism>
<dbReference type="SUPFAM" id="SSF52279">
    <property type="entry name" value="Beta-D-glucan exohydrolase, C-terminal domain"/>
    <property type="match status" value="1"/>
</dbReference>
<evidence type="ECO:0000256" key="1">
    <source>
        <dbReference type="ARBA" id="ARBA00004851"/>
    </source>
</evidence>
<dbReference type="EC" id="3.2.1.37" evidence="8"/>
<dbReference type="SUPFAM" id="SSF56988">
    <property type="entry name" value="Anthrax protective antigen"/>
    <property type="match status" value="1"/>
</dbReference>
<dbReference type="Pfam" id="PF00933">
    <property type="entry name" value="Glyco_hydro_3"/>
    <property type="match status" value="1"/>
</dbReference>
<evidence type="ECO:0000256" key="3">
    <source>
        <dbReference type="ARBA" id="ARBA00022651"/>
    </source>
</evidence>
<evidence type="ECO:0000259" key="10">
    <source>
        <dbReference type="PROSITE" id="PS51820"/>
    </source>
</evidence>
<reference evidence="11" key="1">
    <citation type="submission" date="2020-11" db="EMBL/GenBank/DDBJ databases">
        <authorList>
            <consortium name="DOE Joint Genome Institute"/>
            <person name="Ahrendt S."/>
            <person name="Riley R."/>
            <person name="Andreopoulos W."/>
            <person name="Labutti K."/>
            <person name="Pangilinan J."/>
            <person name="Ruiz-Duenas F.J."/>
            <person name="Barrasa J.M."/>
            <person name="Sanchez-Garcia M."/>
            <person name="Camarero S."/>
            <person name="Miyauchi S."/>
            <person name="Serrano A."/>
            <person name="Linde D."/>
            <person name="Babiker R."/>
            <person name="Drula E."/>
            <person name="Ayuso-Fernandez I."/>
            <person name="Pacheco R."/>
            <person name="Padilla G."/>
            <person name="Ferreira P."/>
            <person name="Barriuso J."/>
            <person name="Kellner H."/>
            <person name="Castanera R."/>
            <person name="Alfaro M."/>
            <person name="Ramirez L."/>
            <person name="Pisabarro A.G."/>
            <person name="Kuo A."/>
            <person name="Tritt A."/>
            <person name="Lipzen A."/>
            <person name="He G."/>
            <person name="Yan M."/>
            <person name="Ng V."/>
            <person name="Cullen D."/>
            <person name="Martin F."/>
            <person name="Rosso M.-N."/>
            <person name="Henrissat B."/>
            <person name="Hibbett D."/>
            <person name="Martinez A.T."/>
            <person name="Grigoriev I.V."/>
        </authorList>
    </citation>
    <scope>NUCLEOTIDE SEQUENCE</scope>
    <source>
        <strain evidence="11">CBS 247.69</strain>
    </source>
</reference>
<feature type="domain" description="PA14" evidence="10">
    <location>
        <begin position="513"/>
        <end position="682"/>
    </location>
</feature>
<dbReference type="Pfam" id="PF01915">
    <property type="entry name" value="Glyco_hydro_3_C"/>
    <property type="match status" value="1"/>
</dbReference>
<dbReference type="GO" id="GO:0031222">
    <property type="term" value="P:arabinan catabolic process"/>
    <property type="evidence" value="ECO:0007669"/>
    <property type="project" value="TreeGrafter"/>
</dbReference>
<dbReference type="SUPFAM" id="SSF51445">
    <property type="entry name" value="(Trans)glycosidases"/>
    <property type="match status" value="1"/>
</dbReference>
<dbReference type="PRINTS" id="PR00133">
    <property type="entry name" value="GLHYDRLASE3"/>
</dbReference>
<evidence type="ECO:0000256" key="2">
    <source>
        <dbReference type="ARBA" id="ARBA00005336"/>
    </source>
</evidence>
<dbReference type="InterPro" id="IPR036962">
    <property type="entry name" value="Glyco_hydro_3_N_sf"/>
</dbReference>
<dbReference type="AlphaFoldDB" id="A0A9P6CNX6"/>
<dbReference type="Pfam" id="PF14310">
    <property type="entry name" value="Fn3-like"/>
    <property type="match status" value="1"/>
</dbReference>
<dbReference type="Gene3D" id="3.20.20.300">
    <property type="entry name" value="Glycoside hydrolase, family 3, N-terminal domain"/>
    <property type="match status" value="1"/>
</dbReference>
<dbReference type="InterPro" id="IPR017853">
    <property type="entry name" value="GH"/>
</dbReference>
<evidence type="ECO:0000256" key="7">
    <source>
        <dbReference type="ARBA" id="ARBA00024574"/>
    </source>
</evidence>
<dbReference type="PROSITE" id="PS51257">
    <property type="entry name" value="PROKAR_LIPOPROTEIN"/>
    <property type="match status" value="1"/>
</dbReference>
<dbReference type="Pfam" id="PF07691">
    <property type="entry name" value="PA14"/>
    <property type="match status" value="1"/>
</dbReference>
<dbReference type="EMBL" id="MU150238">
    <property type="protein sequence ID" value="KAF9467108.1"/>
    <property type="molecule type" value="Genomic_DNA"/>
</dbReference>
<keyword evidence="5 11" id="KW-0378">Hydrolase</keyword>
<proteinExistence type="inferred from homology"/>
<evidence type="ECO:0000313" key="11">
    <source>
        <dbReference type="EMBL" id="KAF9467108.1"/>
    </source>
</evidence>
<sequence length="949" mass="103524">MHRCFFALGFLSVSACAIQVAPNITTPPQNIDTGLNIQRTDVVATTEKDKFLDDLVSKLTVPELVHQLHLMFADNVIGPQSQNELYDFALGDVPDGGVGVIHDWYPTNKSQYNDLQDLNMRKSRLKIPMMQTGECLHGVGSFKQSMFPQAIAIASSFDTDLVYRVGRAIGIEARSIGIHACFSPVLDLAKDPRWGRAQEDYGEDFVLTSHIGVAYASGLSKNGSWSEPDAVVPVMKHFAAHGSPRGGLNTAPFMGRGIRQVLSEMLVPFKAVVQLAGVKGVMMAYSELDEIPCHVNPLLYDVLDEWGYDGFVIGDDTGMRELLTGHLVASNNGDTIQQWFNAGGQIQFYDYPLSKYRNITVDLVNNGTVKEATLRARVRRVLGVKYDLGLFQDSHIPEQIDSKAITKSHIPLTLEAAQRSIVLLENRGSTLPLRRDKQKIALVGPFSDTLNFGDYSGTFGSSPTANASTLRQGIVQHLGESSSGTQLLTSWGANSWSYNGQYPIPAYLLSANGTSGGLRGTYFADTEFKDPVFETQETPNLDWGLYPPNGLPSNNFSVVWEGDLTVPTSGDVNGWIGAAVSANCSARLFVDGKLVAESASTLDGNILGNIPGVSFSTNNGTQPPPGSSPFVFRAGEKHSLRVEFRAFNFFQKLENVNSVNAHIELFWNLVDNSDPVGKAVATVRDADLVILAVGAAWNSDGENGDRGSLGLSPNQTILADALFALGKPIVMVLYGGRPFAIPEYYDKAAAVLQVYFLGQSGGQAIADVLFGTFNPGGRIALSIPSNIGQLPVYYNYKPTAHLASYVDIEPFPKYSFGYGLSYSNFTRRNFRASTTTGGTFFDASDIITFQVEVQNTAGPAGSDVVQVYLLSRVSSITQPEKQLMAFSRVYLQPGEQKTVSMELDVSRYLMTLNRNWKWEVERGEYTFALLEHSGFDADTSVRLALTSRG</sequence>
<dbReference type="PANTHER" id="PTHR42721:SF3">
    <property type="entry name" value="BETA-D-XYLOSIDASE 5-RELATED"/>
    <property type="match status" value="1"/>
</dbReference>
<accession>A0A9P6CNX6</accession>
<dbReference type="InterPro" id="IPR001764">
    <property type="entry name" value="Glyco_hydro_3_N"/>
</dbReference>
<keyword evidence="3" id="KW-0624">Polysaccharide degradation</keyword>
<dbReference type="PANTHER" id="PTHR42721">
    <property type="entry name" value="SUGAR HYDROLASE-RELATED"/>
    <property type="match status" value="1"/>
</dbReference>
<dbReference type="PROSITE" id="PS51820">
    <property type="entry name" value="PA14"/>
    <property type="match status" value="1"/>
</dbReference>
<dbReference type="InterPro" id="IPR037524">
    <property type="entry name" value="PA14/GLEYA"/>
</dbReference>
<keyword evidence="12" id="KW-1185">Reference proteome</keyword>
<dbReference type="InterPro" id="IPR044993">
    <property type="entry name" value="BXL"/>
</dbReference>
<dbReference type="GO" id="GO:0009044">
    <property type="term" value="F:xylan 1,4-beta-xylosidase activity"/>
    <property type="evidence" value="ECO:0007669"/>
    <property type="project" value="UniProtKB-EC"/>
</dbReference>
<feature type="chain" id="PRO_5040234430" description="xylan 1,4-beta-xylosidase" evidence="9">
    <location>
        <begin position="18"/>
        <end position="949"/>
    </location>
</feature>
<evidence type="ECO:0000256" key="8">
    <source>
        <dbReference type="ARBA" id="ARBA00026107"/>
    </source>
</evidence>
<keyword evidence="4 9" id="KW-0732">Signal</keyword>
<dbReference type="GO" id="GO:0046556">
    <property type="term" value="F:alpha-L-arabinofuranosidase activity"/>
    <property type="evidence" value="ECO:0007669"/>
    <property type="project" value="TreeGrafter"/>
</dbReference>
<comment type="pathway">
    <text evidence="1">Glycan degradation; xylan degradation.</text>
</comment>
<dbReference type="InterPro" id="IPR002772">
    <property type="entry name" value="Glyco_hydro_3_C"/>
</dbReference>
<feature type="signal peptide" evidence="9">
    <location>
        <begin position="1"/>
        <end position="17"/>
    </location>
</feature>
<dbReference type="SMART" id="SM01217">
    <property type="entry name" value="Fn3_like"/>
    <property type="match status" value="1"/>
</dbReference>
<evidence type="ECO:0000256" key="6">
    <source>
        <dbReference type="ARBA" id="ARBA00023295"/>
    </source>
</evidence>
<keyword evidence="3" id="KW-0119">Carbohydrate metabolism</keyword>
<comment type="similarity">
    <text evidence="2">Belongs to the glycosyl hydrolase 3 family.</text>
</comment>
<dbReference type="GO" id="GO:0045493">
    <property type="term" value="P:xylan catabolic process"/>
    <property type="evidence" value="ECO:0007669"/>
    <property type="project" value="UniProtKB-KW"/>
</dbReference>
<dbReference type="Gene3D" id="3.40.50.1700">
    <property type="entry name" value="Glycoside hydrolase family 3 C-terminal domain"/>
    <property type="match status" value="2"/>
</dbReference>
<keyword evidence="6" id="KW-0326">Glycosidase</keyword>
<evidence type="ECO:0000256" key="9">
    <source>
        <dbReference type="SAM" id="SignalP"/>
    </source>
</evidence>